<dbReference type="PANTHER" id="PTHR47587">
    <property type="entry name" value="OS05G0103500 PROTEIN"/>
    <property type="match status" value="1"/>
</dbReference>
<gene>
    <name evidence="2" type="primary">A09p031830.1_BraROA</name>
    <name evidence="2" type="ORF">IGI04_035402</name>
</gene>
<accession>A0ABQ7LBH0</accession>
<feature type="compositionally biased region" description="Basic residues" evidence="1">
    <location>
        <begin position="23"/>
        <end position="32"/>
    </location>
</feature>
<proteinExistence type="predicted"/>
<feature type="region of interest" description="Disordered" evidence="1">
    <location>
        <begin position="1"/>
        <end position="73"/>
    </location>
</feature>
<keyword evidence="3" id="KW-1185">Reference proteome</keyword>
<organism evidence="2 3">
    <name type="scientific">Brassica rapa subsp. trilocularis</name>
    <dbReference type="NCBI Taxonomy" id="1813537"/>
    <lineage>
        <taxon>Eukaryota</taxon>
        <taxon>Viridiplantae</taxon>
        <taxon>Streptophyta</taxon>
        <taxon>Embryophyta</taxon>
        <taxon>Tracheophyta</taxon>
        <taxon>Spermatophyta</taxon>
        <taxon>Magnoliopsida</taxon>
        <taxon>eudicotyledons</taxon>
        <taxon>Gunneridae</taxon>
        <taxon>Pentapetalae</taxon>
        <taxon>rosids</taxon>
        <taxon>malvids</taxon>
        <taxon>Brassicales</taxon>
        <taxon>Brassicaceae</taxon>
        <taxon>Brassiceae</taxon>
        <taxon>Brassica</taxon>
    </lineage>
</organism>
<name>A0ABQ7LBH0_BRACM</name>
<dbReference type="Proteomes" id="UP000823674">
    <property type="component" value="Chromosome A09"/>
</dbReference>
<evidence type="ECO:0000313" key="3">
    <source>
        <dbReference type="Proteomes" id="UP000823674"/>
    </source>
</evidence>
<sequence>MGDYSIQITPKLINQLAQGNEKPKRKAKRTKPKVSPPQNNADQARTHRDAAEKPKPVAELPTQTPPFFFPIPQQGAANTELESIKSVLTESEKVLEKVERREKNIVGEVTERAKDLREKEFKIPEPKPMPCSSDHEAWKKCYEENVGNPLICSGLVMRFQDCARWSRQQVSSAQNSFDISGNDYKYLPFGSVRIILRSD</sequence>
<protein>
    <recommendedName>
        <fullName evidence="4">CHCH domain-containing protein</fullName>
    </recommendedName>
</protein>
<feature type="compositionally biased region" description="Basic and acidic residues" evidence="1">
    <location>
        <begin position="44"/>
        <end position="56"/>
    </location>
</feature>
<evidence type="ECO:0008006" key="4">
    <source>
        <dbReference type="Google" id="ProtNLM"/>
    </source>
</evidence>
<evidence type="ECO:0000256" key="1">
    <source>
        <dbReference type="SAM" id="MobiDB-lite"/>
    </source>
</evidence>
<evidence type="ECO:0000313" key="2">
    <source>
        <dbReference type="EMBL" id="KAG5383932.1"/>
    </source>
</evidence>
<reference evidence="2 3" key="1">
    <citation type="submission" date="2021-03" db="EMBL/GenBank/DDBJ databases">
        <authorList>
            <person name="King G.J."/>
            <person name="Bancroft I."/>
            <person name="Baten A."/>
            <person name="Bloomfield J."/>
            <person name="Borpatragohain P."/>
            <person name="He Z."/>
            <person name="Irish N."/>
            <person name="Irwin J."/>
            <person name="Liu K."/>
            <person name="Mauleon R.P."/>
            <person name="Moore J."/>
            <person name="Morris R."/>
            <person name="Ostergaard L."/>
            <person name="Wang B."/>
            <person name="Wells R."/>
        </authorList>
    </citation>
    <scope>NUCLEOTIDE SEQUENCE [LARGE SCALE GENOMIC DNA]</scope>
    <source>
        <strain evidence="2">R-o-18</strain>
        <tissue evidence="2">Leaf</tissue>
    </source>
</reference>
<comment type="caution">
    <text evidence="2">The sequence shown here is derived from an EMBL/GenBank/DDBJ whole genome shotgun (WGS) entry which is preliminary data.</text>
</comment>
<dbReference type="EMBL" id="JADBGQ010000008">
    <property type="protein sequence ID" value="KAG5383932.1"/>
    <property type="molecule type" value="Genomic_DNA"/>
</dbReference>
<dbReference type="PANTHER" id="PTHR47587:SF2">
    <property type="entry name" value="OS05G0103500 PROTEIN"/>
    <property type="match status" value="1"/>
</dbReference>